<sequence>MDILKRFIGYLIHLYVSFYFRNKNVYVISGLRRSGNHALINWLANSLERSHVTLLSLNYQVCQTQSGKTILINEVNFSGCFWFLKRIRQIKPLLKHADNVIISLEDYLPEPRDKYIPATACKITVKRKLLNIIASRLTRSIKQASVGLDRGDMRIDERIVDYRYWQNTANGDWLVWDFDLWLASTDYRKEFLKKLRLQDDIQPQISIQGGGSSFTGKNTAPQAHDLNSRWKHIKWPDRVINMIRKDADESLLTNEEWEFISTYVSPE</sequence>
<evidence type="ECO:0008006" key="3">
    <source>
        <dbReference type="Google" id="ProtNLM"/>
    </source>
</evidence>
<organism evidence="1 2">
    <name type="scientific">Thalassotalea litorea</name>
    <dbReference type="NCBI Taxonomy" id="2020715"/>
    <lineage>
        <taxon>Bacteria</taxon>
        <taxon>Pseudomonadati</taxon>
        <taxon>Pseudomonadota</taxon>
        <taxon>Gammaproteobacteria</taxon>
        <taxon>Alteromonadales</taxon>
        <taxon>Colwelliaceae</taxon>
        <taxon>Thalassotalea</taxon>
    </lineage>
</organism>
<keyword evidence="2" id="KW-1185">Reference proteome</keyword>
<proteinExistence type="predicted"/>
<accession>A0A5R9ICL4</accession>
<dbReference type="AlphaFoldDB" id="A0A5R9ICL4"/>
<gene>
    <name evidence="1" type="ORF">FE810_15050</name>
</gene>
<protein>
    <recommendedName>
        <fullName evidence="3">Sulfotransferase family protein</fullName>
    </recommendedName>
</protein>
<evidence type="ECO:0000313" key="1">
    <source>
        <dbReference type="EMBL" id="TLU61326.1"/>
    </source>
</evidence>
<dbReference type="EMBL" id="VCBC01000017">
    <property type="protein sequence ID" value="TLU61326.1"/>
    <property type="molecule type" value="Genomic_DNA"/>
</dbReference>
<reference evidence="1 2" key="1">
    <citation type="submission" date="2019-05" db="EMBL/GenBank/DDBJ databases">
        <title>Genome sequences of Thalassotalea litorea 1K03283.</title>
        <authorList>
            <person name="Zhang D."/>
        </authorList>
    </citation>
    <scope>NUCLEOTIDE SEQUENCE [LARGE SCALE GENOMIC DNA]</scope>
    <source>
        <strain evidence="1 2">MCCC 1K03283</strain>
    </source>
</reference>
<evidence type="ECO:0000313" key="2">
    <source>
        <dbReference type="Proteomes" id="UP000307790"/>
    </source>
</evidence>
<dbReference type="Proteomes" id="UP000307790">
    <property type="component" value="Unassembled WGS sequence"/>
</dbReference>
<dbReference type="OrthoDB" id="453470at2"/>
<dbReference type="RefSeq" id="WP_138321147.1">
    <property type="nucleotide sequence ID" value="NZ_VCBC01000017.1"/>
</dbReference>
<comment type="caution">
    <text evidence="1">The sequence shown here is derived from an EMBL/GenBank/DDBJ whole genome shotgun (WGS) entry which is preliminary data.</text>
</comment>
<name>A0A5R9ICL4_9GAMM</name>